<evidence type="ECO:0000256" key="1">
    <source>
        <dbReference type="ARBA" id="ARBA00007756"/>
    </source>
</evidence>
<keyword evidence="2 4" id="KW-0547">Nucleotide-binding</keyword>
<dbReference type="InterPro" id="IPR027417">
    <property type="entry name" value="P-loop_NTPase"/>
</dbReference>
<proteinExistence type="inferred from homology"/>
<dbReference type="GO" id="GO:0005525">
    <property type="term" value="F:GTP binding"/>
    <property type="evidence" value="ECO:0007669"/>
    <property type="project" value="UniProtKB-UniRule"/>
</dbReference>
<dbReference type="FunFam" id="3.40.50.300:FF:000488">
    <property type="entry name" value="Small monomeric GTPase (Gtr1)"/>
    <property type="match status" value="1"/>
</dbReference>
<evidence type="ECO:0000256" key="3">
    <source>
        <dbReference type="ARBA" id="ARBA00023134"/>
    </source>
</evidence>
<dbReference type="GO" id="GO:0005634">
    <property type="term" value="C:nucleus"/>
    <property type="evidence" value="ECO:0007669"/>
    <property type="project" value="TreeGrafter"/>
</dbReference>
<dbReference type="GO" id="GO:1904263">
    <property type="term" value="P:positive regulation of TORC1 signaling"/>
    <property type="evidence" value="ECO:0007669"/>
    <property type="project" value="TreeGrafter"/>
</dbReference>
<dbReference type="EMBL" id="MU003768">
    <property type="protein sequence ID" value="KAF2725172.1"/>
    <property type="molecule type" value="Genomic_DNA"/>
</dbReference>
<evidence type="ECO:0000256" key="5">
    <source>
        <dbReference type="SAM" id="MobiDB-lite"/>
    </source>
</evidence>
<feature type="compositionally biased region" description="Basic and acidic residues" evidence="5">
    <location>
        <begin position="322"/>
        <end position="332"/>
    </location>
</feature>
<evidence type="ECO:0000256" key="2">
    <source>
        <dbReference type="ARBA" id="ARBA00022741"/>
    </source>
</evidence>
<comment type="caution">
    <text evidence="6">The sequence shown here is derived from an EMBL/GenBank/DDBJ whole genome shotgun (WGS) entry which is preliminary data.</text>
</comment>
<dbReference type="PANTHER" id="PTHR11259">
    <property type="entry name" value="RAS-RELATED GTP BINDING RAG/GTR YEAST"/>
    <property type="match status" value="1"/>
</dbReference>
<feature type="compositionally biased region" description="Basic and acidic residues" evidence="5">
    <location>
        <begin position="357"/>
        <end position="369"/>
    </location>
</feature>
<accession>A0A9P4UR29</accession>
<dbReference type="Gene3D" id="3.40.50.300">
    <property type="entry name" value="P-loop containing nucleotide triphosphate hydrolases"/>
    <property type="match status" value="1"/>
</dbReference>
<evidence type="ECO:0000256" key="4">
    <source>
        <dbReference type="RuleBase" id="RU367014"/>
    </source>
</evidence>
<sequence length="369" mass="41352">MERNRRTKQRKVLLMGRSGAGKTSMRSIIFKHYVAKDVRRLGATIDVEHSDIKFMGNLLLNFWDCGGQESFLESFLTNQRSHVFASVAVLIFVFDISSDDPAVDLIKFAATLRALHEFSPDSKVFTLIHKMDLVQPNHKPTIFNSKTAEIRRVCYDEGFHPEQVEFWGTSIWDQSLYKAWARVINFLVPNASTIEAMLGKLAGLLDAKEMILYERTTCLTVTSVSHEGDIDGNPCTDRFERLSSIMKTHKHSMAKHTGSVPSDANFAEMMVKTGDFMFFITRLTENTNLAVVMPSDEASFNSARVNVQLARKEFAHLDIIEKPAKPPGRDMRQQAFRQYSYGAPGDGGLNSAQGSEDGEHSSGGRLTDG</sequence>
<dbReference type="OrthoDB" id="10020193at2759"/>
<evidence type="ECO:0000313" key="7">
    <source>
        <dbReference type="Proteomes" id="UP000799441"/>
    </source>
</evidence>
<dbReference type="GO" id="GO:1990131">
    <property type="term" value="C:Gtr1-Gtr2 GTPase complex"/>
    <property type="evidence" value="ECO:0007669"/>
    <property type="project" value="UniProtKB-UniRule"/>
</dbReference>
<dbReference type="PANTHER" id="PTHR11259:SF1">
    <property type="entry name" value="RAS-RELATED GTP-BINDING PROTEIN"/>
    <property type="match status" value="1"/>
</dbReference>
<organism evidence="6 7">
    <name type="scientific">Polychaeton citri CBS 116435</name>
    <dbReference type="NCBI Taxonomy" id="1314669"/>
    <lineage>
        <taxon>Eukaryota</taxon>
        <taxon>Fungi</taxon>
        <taxon>Dikarya</taxon>
        <taxon>Ascomycota</taxon>
        <taxon>Pezizomycotina</taxon>
        <taxon>Dothideomycetes</taxon>
        <taxon>Dothideomycetidae</taxon>
        <taxon>Capnodiales</taxon>
        <taxon>Capnodiaceae</taxon>
        <taxon>Polychaeton</taxon>
    </lineage>
</organism>
<comment type="function">
    <text evidence="4">GTPase involved in activation of the TORC1 signaling pathway, which promotes growth and represses autophagy in nutrient-rich conditions.</text>
</comment>
<dbReference type="SUPFAM" id="SSF52540">
    <property type="entry name" value="P-loop containing nucleoside triphosphate hydrolases"/>
    <property type="match status" value="1"/>
</dbReference>
<dbReference type="GO" id="GO:0010507">
    <property type="term" value="P:negative regulation of autophagy"/>
    <property type="evidence" value="ECO:0007669"/>
    <property type="project" value="TreeGrafter"/>
</dbReference>
<dbReference type="GO" id="GO:0009267">
    <property type="term" value="P:cellular response to starvation"/>
    <property type="evidence" value="ECO:0007669"/>
    <property type="project" value="TreeGrafter"/>
</dbReference>
<dbReference type="Proteomes" id="UP000799441">
    <property type="component" value="Unassembled WGS sequence"/>
</dbReference>
<reference evidence="6" key="1">
    <citation type="journal article" date="2020" name="Stud. Mycol.">
        <title>101 Dothideomycetes genomes: a test case for predicting lifestyles and emergence of pathogens.</title>
        <authorList>
            <person name="Haridas S."/>
            <person name="Albert R."/>
            <person name="Binder M."/>
            <person name="Bloem J."/>
            <person name="Labutti K."/>
            <person name="Salamov A."/>
            <person name="Andreopoulos B."/>
            <person name="Baker S."/>
            <person name="Barry K."/>
            <person name="Bills G."/>
            <person name="Bluhm B."/>
            <person name="Cannon C."/>
            <person name="Castanera R."/>
            <person name="Culley D."/>
            <person name="Daum C."/>
            <person name="Ezra D."/>
            <person name="Gonzalez J."/>
            <person name="Henrissat B."/>
            <person name="Kuo A."/>
            <person name="Liang C."/>
            <person name="Lipzen A."/>
            <person name="Lutzoni F."/>
            <person name="Magnuson J."/>
            <person name="Mondo S."/>
            <person name="Nolan M."/>
            <person name="Ohm R."/>
            <person name="Pangilinan J."/>
            <person name="Park H.-J."/>
            <person name="Ramirez L."/>
            <person name="Alfaro M."/>
            <person name="Sun H."/>
            <person name="Tritt A."/>
            <person name="Yoshinaga Y."/>
            <person name="Zwiers L.-H."/>
            <person name="Turgeon B."/>
            <person name="Goodwin S."/>
            <person name="Spatafora J."/>
            <person name="Crous P."/>
            <person name="Grigoriev I."/>
        </authorList>
    </citation>
    <scope>NUCLEOTIDE SEQUENCE</scope>
    <source>
        <strain evidence="6">CBS 116435</strain>
    </source>
</reference>
<gene>
    <name evidence="6" type="ORF">K431DRAFT_260736</name>
</gene>
<dbReference type="GO" id="GO:0000329">
    <property type="term" value="C:fungal-type vacuole membrane"/>
    <property type="evidence" value="ECO:0007669"/>
    <property type="project" value="TreeGrafter"/>
</dbReference>
<dbReference type="GO" id="GO:0003924">
    <property type="term" value="F:GTPase activity"/>
    <property type="evidence" value="ECO:0007669"/>
    <property type="project" value="UniProtKB-UniRule"/>
</dbReference>
<feature type="region of interest" description="Disordered" evidence="5">
    <location>
        <begin position="322"/>
        <end position="369"/>
    </location>
</feature>
<dbReference type="AlphaFoldDB" id="A0A9P4UR29"/>
<evidence type="ECO:0000313" key="6">
    <source>
        <dbReference type="EMBL" id="KAF2725172.1"/>
    </source>
</evidence>
<keyword evidence="3 4" id="KW-0342">GTP-binding</keyword>
<comment type="subunit">
    <text evidence="4">Component of the GSE complex.</text>
</comment>
<dbReference type="Gene3D" id="3.30.450.190">
    <property type="match status" value="1"/>
</dbReference>
<protein>
    <recommendedName>
        <fullName evidence="4">GTP-binding protein</fullName>
    </recommendedName>
</protein>
<dbReference type="InterPro" id="IPR006762">
    <property type="entry name" value="Gtr1_RagA"/>
</dbReference>
<keyword evidence="7" id="KW-1185">Reference proteome</keyword>
<dbReference type="Pfam" id="PF04670">
    <property type="entry name" value="Gtr1_RagA"/>
    <property type="match status" value="1"/>
</dbReference>
<comment type="similarity">
    <text evidence="1 4">Belongs to the GTR/RAG GTP-binding protein family.</text>
</comment>
<name>A0A9P4UR29_9PEZI</name>